<evidence type="ECO:0000256" key="1">
    <source>
        <dbReference type="SAM" id="Phobius"/>
    </source>
</evidence>
<evidence type="ECO:0000313" key="2">
    <source>
        <dbReference type="EMBL" id="SIS73359.1"/>
    </source>
</evidence>
<keyword evidence="1" id="KW-1133">Transmembrane helix</keyword>
<keyword evidence="1" id="KW-0812">Transmembrane</keyword>
<reference evidence="3" key="1">
    <citation type="submission" date="2017-01" db="EMBL/GenBank/DDBJ databases">
        <authorList>
            <person name="Varghese N."/>
            <person name="Submissions S."/>
        </authorList>
    </citation>
    <scope>NUCLEOTIDE SEQUENCE [LARGE SCALE GENOMIC DNA]</scope>
    <source>
        <strain evidence="3">DSM 23145</strain>
    </source>
</reference>
<dbReference type="RefSeq" id="WP_076386748.1">
    <property type="nucleotide sequence ID" value="NZ_DAOOBN010000040.1"/>
</dbReference>
<proteinExistence type="predicted"/>
<keyword evidence="1" id="KW-0472">Membrane</keyword>
<name>A0A1N7LHS5_9FLAO</name>
<gene>
    <name evidence="2" type="ORF">SAMN05421789_105114</name>
</gene>
<evidence type="ECO:0000313" key="3">
    <source>
        <dbReference type="Proteomes" id="UP000185839"/>
    </source>
</evidence>
<dbReference type="OrthoDB" id="1274726at2"/>
<accession>A0A1N7LHS5</accession>
<dbReference type="EMBL" id="FTOI01000005">
    <property type="protein sequence ID" value="SIS73359.1"/>
    <property type="molecule type" value="Genomic_DNA"/>
</dbReference>
<protein>
    <submittedName>
        <fullName evidence="2">Uncharacterized protein</fullName>
    </submittedName>
</protein>
<dbReference type="STRING" id="713588.SAMN05421789_105114"/>
<organism evidence="2 3">
    <name type="scientific">Kaistella chaponensis</name>
    <dbReference type="NCBI Taxonomy" id="713588"/>
    <lineage>
        <taxon>Bacteria</taxon>
        <taxon>Pseudomonadati</taxon>
        <taxon>Bacteroidota</taxon>
        <taxon>Flavobacteriia</taxon>
        <taxon>Flavobacteriales</taxon>
        <taxon>Weeksellaceae</taxon>
        <taxon>Chryseobacterium group</taxon>
        <taxon>Kaistella</taxon>
    </lineage>
</organism>
<dbReference type="AlphaFoldDB" id="A0A1N7LHS5"/>
<keyword evidence="3" id="KW-1185">Reference proteome</keyword>
<sequence>MKKETGILIAGSLGLFIGLGFFGVRKFLLKKSKEYNDYYNDFHRHFENKHQDENPDGVEFLAMQ</sequence>
<feature type="transmembrane region" description="Helical" evidence="1">
    <location>
        <begin position="6"/>
        <end position="24"/>
    </location>
</feature>
<dbReference type="Proteomes" id="UP000185839">
    <property type="component" value="Unassembled WGS sequence"/>
</dbReference>